<keyword evidence="8 9" id="KW-0539">Nucleus</keyword>
<evidence type="ECO:0000259" key="13">
    <source>
        <dbReference type="PROSITE" id="PS51496"/>
    </source>
</evidence>
<dbReference type="InterPro" id="IPR017970">
    <property type="entry name" value="Homeobox_CS"/>
</dbReference>
<evidence type="ECO:0000256" key="3">
    <source>
        <dbReference type="ARBA" id="ARBA00022473"/>
    </source>
</evidence>
<feature type="compositionally biased region" description="Basic and acidic residues" evidence="11">
    <location>
        <begin position="428"/>
        <end position="446"/>
    </location>
</feature>
<dbReference type="CDD" id="cd00086">
    <property type="entry name" value="homeodomain"/>
    <property type="match status" value="1"/>
</dbReference>
<evidence type="ECO:0000313" key="14">
    <source>
        <dbReference type="EMBL" id="CAD2162115.1"/>
    </source>
</evidence>
<evidence type="ECO:0000256" key="4">
    <source>
        <dbReference type="ARBA" id="ARBA00023015"/>
    </source>
</evidence>
<proteinExistence type="inferred from homology"/>
<sequence length="469" mass="52467">MLTNNRFHFTSQNINRETTNSSSLIVGRQEEQQTEVEANNQNDAAMVAAQQFMLNGYAAARTPFAIHELLGLVATNCDPLNTNQIQNSSSSSTTTSATTNSSCFLPFPSTTSSTLYCQSSAFLDQQQNNALFQGLELMPGMQEFNGAVDYAAGCLLFGGGGGGGNVGGEENYGNGIPFLRSFYPPLQQQQSIYNNEDIARFGSNELSTVTASTTQNIFFGSRTQQKYSKSSNDVKKHINKLTTNNLHETQGICVKKKRKRRHRTIFSQEQIFELESLFAVHRYPNVPMREELSQRTKLSEDRIQVWFQNRRAKRRKIDKTWGPCTTMAEYGLYGAMVRHQLPLPETITKCQNDPDGSVAPWLLGMHKKSIEAAAHLEKVGDEEDEEDEDIEGHFNNIGYQNKKQRISIKSGEGGGGGRRGGGDEFSEEEKTQKNIKINEGRKEQNNKKQNNQMSSTNLNLINPYFGMMV</sequence>
<dbReference type="AlphaFoldDB" id="A0A6V7UPT6"/>
<organism evidence="14 15">
    <name type="scientific">Meloidogyne enterolobii</name>
    <name type="common">Root-knot nematode worm</name>
    <name type="synonym">Meloidogyne mayaguensis</name>
    <dbReference type="NCBI Taxonomy" id="390850"/>
    <lineage>
        <taxon>Eukaryota</taxon>
        <taxon>Metazoa</taxon>
        <taxon>Ecdysozoa</taxon>
        <taxon>Nematoda</taxon>
        <taxon>Chromadorea</taxon>
        <taxon>Rhabditida</taxon>
        <taxon>Tylenchina</taxon>
        <taxon>Tylenchomorpha</taxon>
        <taxon>Tylenchoidea</taxon>
        <taxon>Meloidogynidae</taxon>
        <taxon>Meloidogyninae</taxon>
        <taxon>Meloidogyne</taxon>
    </lineage>
</organism>
<name>A0A6V7UPT6_MELEN</name>
<keyword evidence="4" id="KW-0805">Transcription regulation</keyword>
<dbReference type="InterPro" id="IPR009057">
    <property type="entry name" value="Homeodomain-like_sf"/>
</dbReference>
<keyword evidence="3" id="KW-0217">Developmental protein</keyword>
<dbReference type="EMBL" id="CAJEWN010000090">
    <property type="protein sequence ID" value="CAD2162115.1"/>
    <property type="molecule type" value="Genomic_DNA"/>
</dbReference>
<dbReference type="Gene3D" id="1.10.10.60">
    <property type="entry name" value="Homeodomain-like"/>
    <property type="match status" value="1"/>
</dbReference>
<reference evidence="14 15" key="1">
    <citation type="submission" date="2020-08" db="EMBL/GenBank/DDBJ databases">
        <authorList>
            <person name="Koutsovoulos G."/>
            <person name="Danchin GJ E."/>
        </authorList>
    </citation>
    <scope>NUCLEOTIDE SEQUENCE [LARGE SCALE GENOMIC DNA]</scope>
</reference>
<evidence type="ECO:0000256" key="2">
    <source>
        <dbReference type="ARBA" id="ARBA00005733"/>
    </source>
</evidence>
<evidence type="ECO:0000256" key="5">
    <source>
        <dbReference type="ARBA" id="ARBA00023125"/>
    </source>
</evidence>
<evidence type="ECO:0000256" key="10">
    <source>
        <dbReference type="RuleBase" id="RU000682"/>
    </source>
</evidence>
<dbReference type="Pfam" id="PF00046">
    <property type="entry name" value="Homeodomain"/>
    <property type="match status" value="1"/>
</dbReference>
<dbReference type="PROSITE" id="PS50071">
    <property type="entry name" value="HOMEOBOX_2"/>
    <property type="match status" value="1"/>
</dbReference>
<evidence type="ECO:0000256" key="8">
    <source>
        <dbReference type="ARBA" id="ARBA00023242"/>
    </source>
</evidence>
<keyword evidence="5 9" id="KW-0238">DNA-binding</keyword>
<comment type="subcellular location">
    <subcellularLocation>
        <location evidence="1 9 10">Nucleus</location>
    </subcellularLocation>
</comment>
<dbReference type="InterPro" id="IPR001356">
    <property type="entry name" value="HD"/>
</dbReference>
<dbReference type="SMART" id="SM00389">
    <property type="entry name" value="HOX"/>
    <property type="match status" value="1"/>
</dbReference>
<evidence type="ECO:0000313" key="15">
    <source>
        <dbReference type="Proteomes" id="UP000580250"/>
    </source>
</evidence>
<dbReference type="PANTHER" id="PTHR46892">
    <property type="entry name" value="VISUAL SYSTEM HOMEOBOX 2"/>
    <property type="match status" value="1"/>
</dbReference>
<keyword evidence="7" id="KW-0804">Transcription</keyword>
<gene>
    <name evidence="14" type="ORF">MENT_LOCUS15220</name>
</gene>
<evidence type="ECO:0000256" key="1">
    <source>
        <dbReference type="ARBA" id="ARBA00004123"/>
    </source>
</evidence>
<dbReference type="GO" id="GO:0005634">
    <property type="term" value="C:nucleus"/>
    <property type="evidence" value="ECO:0007669"/>
    <property type="project" value="UniProtKB-SubCell"/>
</dbReference>
<evidence type="ECO:0000256" key="9">
    <source>
        <dbReference type="PROSITE-ProRule" id="PRU00108"/>
    </source>
</evidence>
<evidence type="ECO:0000256" key="7">
    <source>
        <dbReference type="ARBA" id="ARBA00023163"/>
    </source>
</evidence>
<feature type="region of interest" description="Disordered" evidence="11">
    <location>
        <begin position="403"/>
        <end position="457"/>
    </location>
</feature>
<feature type="domain" description="CVC" evidence="13">
    <location>
        <begin position="319"/>
        <end position="371"/>
    </location>
</feature>
<dbReference type="PANTHER" id="PTHR46892:SF3">
    <property type="entry name" value="VISUAL SYSTEM HOMEOBOX 2"/>
    <property type="match status" value="1"/>
</dbReference>
<evidence type="ECO:0000256" key="11">
    <source>
        <dbReference type="SAM" id="MobiDB-lite"/>
    </source>
</evidence>
<protein>
    <submittedName>
        <fullName evidence="14">Uncharacterized protein</fullName>
    </submittedName>
</protein>
<dbReference type="GO" id="GO:1990837">
    <property type="term" value="F:sequence-specific double-stranded DNA binding"/>
    <property type="evidence" value="ECO:0007669"/>
    <property type="project" value="TreeGrafter"/>
</dbReference>
<feature type="domain" description="Homeobox" evidence="12">
    <location>
        <begin position="257"/>
        <end position="317"/>
    </location>
</feature>
<feature type="DNA-binding region" description="Homeobox" evidence="9">
    <location>
        <begin position="259"/>
        <end position="318"/>
    </location>
</feature>
<dbReference type="OrthoDB" id="6159439at2759"/>
<keyword evidence="6 9" id="KW-0371">Homeobox</keyword>
<comment type="caution">
    <text evidence="14">The sequence shown here is derived from an EMBL/GenBank/DDBJ whole genome shotgun (WGS) entry which is preliminary data.</text>
</comment>
<comment type="similarity">
    <text evidence="2">Belongs to the paired homeobox family.</text>
</comment>
<accession>A0A6V7UPT6</accession>
<dbReference type="InterPro" id="IPR052294">
    <property type="entry name" value="VSX_homeobox_regulators"/>
</dbReference>
<dbReference type="Proteomes" id="UP000580250">
    <property type="component" value="Unassembled WGS sequence"/>
</dbReference>
<dbReference type="PROSITE" id="PS51496">
    <property type="entry name" value="CVC"/>
    <property type="match status" value="1"/>
</dbReference>
<dbReference type="PROSITE" id="PS00027">
    <property type="entry name" value="HOMEOBOX_1"/>
    <property type="match status" value="1"/>
</dbReference>
<dbReference type="SUPFAM" id="SSF46689">
    <property type="entry name" value="Homeodomain-like"/>
    <property type="match status" value="1"/>
</dbReference>
<evidence type="ECO:0000259" key="12">
    <source>
        <dbReference type="PROSITE" id="PS50071"/>
    </source>
</evidence>
<evidence type="ECO:0000256" key="6">
    <source>
        <dbReference type="ARBA" id="ARBA00023155"/>
    </source>
</evidence>
<dbReference type="GO" id="GO:0000981">
    <property type="term" value="F:DNA-binding transcription factor activity, RNA polymerase II-specific"/>
    <property type="evidence" value="ECO:0007669"/>
    <property type="project" value="InterPro"/>
</dbReference>
<dbReference type="InterPro" id="IPR023339">
    <property type="entry name" value="CVC"/>
</dbReference>